<dbReference type="CDD" id="cd04821">
    <property type="entry name" value="PA_M28_1_2"/>
    <property type="match status" value="1"/>
</dbReference>
<evidence type="ECO:0000313" key="10">
    <source>
        <dbReference type="Proteomes" id="UP001430544"/>
    </source>
</evidence>
<accession>A0ABS8L7Y4</accession>
<dbReference type="Gene3D" id="3.50.30.30">
    <property type="match status" value="1"/>
</dbReference>
<dbReference type="SUPFAM" id="SSF53187">
    <property type="entry name" value="Zn-dependent exopeptidases"/>
    <property type="match status" value="1"/>
</dbReference>
<proteinExistence type="predicted"/>
<reference evidence="9" key="1">
    <citation type="submission" date="2021-11" db="EMBL/GenBank/DDBJ databases">
        <title>Genome resources and taxonomic validation of 89 Xanthomonas strains.</title>
        <authorList>
            <person name="Tambong J.T."/>
        </authorList>
    </citation>
    <scope>NUCLEOTIDE SEQUENCE</scope>
    <source>
        <strain evidence="9">Bv 5-4A</strain>
    </source>
</reference>
<feature type="region of interest" description="Disordered" evidence="7">
    <location>
        <begin position="570"/>
        <end position="609"/>
    </location>
</feature>
<keyword evidence="2" id="KW-0645">Protease</keyword>
<gene>
    <name evidence="9" type="ORF">LN473_07645</name>
</gene>
<organism evidence="9 10">
    <name type="scientific">Xanthomonas vesicatoria</name>
    <dbReference type="NCBI Taxonomy" id="56460"/>
    <lineage>
        <taxon>Bacteria</taxon>
        <taxon>Pseudomonadati</taxon>
        <taxon>Pseudomonadota</taxon>
        <taxon>Gammaproteobacteria</taxon>
        <taxon>Lysobacterales</taxon>
        <taxon>Lysobacteraceae</taxon>
        <taxon>Xanthomonas</taxon>
    </lineage>
</organism>
<feature type="compositionally biased region" description="Low complexity" evidence="7">
    <location>
        <begin position="599"/>
        <end position="609"/>
    </location>
</feature>
<feature type="region of interest" description="Disordered" evidence="7">
    <location>
        <begin position="23"/>
        <end position="47"/>
    </location>
</feature>
<evidence type="ECO:0000256" key="7">
    <source>
        <dbReference type="SAM" id="MobiDB-lite"/>
    </source>
</evidence>
<evidence type="ECO:0000256" key="4">
    <source>
        <dbReference type="ARBA" id="ARBA00022729"/>
    </source>
</evidence>
<keyword evidence="5" id="KW-0378">Hydrolase</keyword>
<evidence type="ECO:0000256" key="3">
    <source>
        <dbReference type="ARBA" id="ARBA00022723"/>
    </source>
</evidence>
<evidence type="ECO:0000256" key="6">
    <source>
        <dbReference type="ARBA" id="ARBA00022833"/>
    </source>
</evidence>
<keyword evidence="1" id="KW-0031">Aminopeptidase</keyword>
<keyword evidence="4" id="KW-0732">Signal</keyword>
<dbReference type="CDD" id="cd05660">
    <property type="entry name" value="M28_like_PA"/>
    <property type="match status" value="1"/>
</dbReference>
<evidence type="ECO:0000256" key="1">
    <source>
        <dbReference type="ARBA" id="ARBA00022438"/>
    </source>
</evidence>
<dbReference type="RefSeq" id="WP_039426379.1">
    <property type="nucleotide sequence ID" value="NZ_CP018470.1"/>
</dbReference>
<evidence type="ECO:0000256" key="5">
    <source>
        <dbReference type="ARBA" id="ARBA00022801"/>
    </source>
</evidence>
<protein>
    <submittedName>
        <fullName evidence="9">M28 family metallopeptidase</fullName>
    </submittedName>
</protein>
<dbReference type="PROSITE" id="PS51257">
    <property type="entry name" value="PROKAR_LIPOPROTEIN"/>
    <property type="match status" value="1"/>
</dbReference>
<dbReference type="Proteomes" id="UP001430544">
    <property type="component" value="Unassembled WGS sequence"/>
</dbReference>
<keyword evidence="3" id="KW-0479">Metal-binding</keyword>
<dbReference type="PANTHER" id="PTHR12147">
    <property type="entry name" value="METALLOPEPTIDASE M28 FAMILY MEMBER"/>
    <property type="match status" value="1"/>
</dbReference>
<dbReference type="InterPro" id="IPR045175">
    <property type="entry name" value="M28_fam"/>
</dbReference>
<evidence type="ECO:0000256" key="2">
    <source>
        <dbReference type="ARBA" id="ARBA00022670"/>
    </source>
</evidence>
<name>A0ABS8L7Y4_9XANT</name>
<keyword evidence="6" id="KW-0862">Zinc</keyword>
<dbReference type="SUPFAM" id="SSF52025">
    <property type="entry name" value="PA domain"/>
    <property type="match status" value="1"/>
</dbReference>
<feature type="compositionally biased region" description="Low complexity" evidence="7">
    <location>
        <begin position="570"/>
        <end position="585"/>
    </location>
</feature>
<evidence type="ECO:0000313" key="9">
    <source>
        <dbReference type="EMBL" id="MCC8621857.1"/>
    </source>
</evidence>
<evidence type="ECO:0000259" key="8">
    <source>
        <dbReference type="Pfam" id="PF04389"/>
    </source>
</evidence>
<dbReference type="PANTHER" id="PTHR12147:SF56">
    <property type="entry name" value="AMINOPEPTIDASE YDR415C-RELATED"/>
    <property type="match status" value="1"/>
</dbReference>
<sequence length="609" mass="64834">MPRKILLCLAATLALAGCKRESADTPSAPAVQTPADAAPSAPVSRHAFSPELTTGDFAELVKTLASDEFEGRGPGTPGEEKTVTYIRDQMQRIGLQPGNGDSWFQDVPMVETTADAATAPSLRSGEQTRTLAFGTDIVVGTRTGQPEVKLDNSELVFVGYGVDAPEQQWNDYAGQDWKGKTVVMFVNDPGFHTNDAKLFDGKRMTYYGRWTYKFEEAARKGAAAALIVHDTPGASYGWDVVKNSWAGPQYDLPAKDDPDPRLPVQGWISADTAKQLFANAGLDLAQAYKDASKRGFKPVPLKASWSVDLKSTIAEKTSRNVVGVLPGSSHADEAVLYMAHWDHLGKHPGESGDNIYNGAVDNATGVAGILEIADAFAHQDPKPARSVVFVAVTLEESGLLGSKYYVANPSFPLDKIAAVINLDAMSVAGRARDVTVVGMGSSELEDILKPIAAMQGRTLHAEATPESGSYFRSDHFNFAKAGVPALYADGGEDLREGGTAAGRAAAEDYGRNRYHAPGDEYDAATWKLDGTIEDLQALYGVGKEVATGDRWPNWYPGNPFKAARDRMLAGKPGASAAAAQPAAAGNTDSNKVKPDNANKADATNAAPVR</sequence>
<dbReference type="Pfam" id="PF04389">
    <property type="entry name" value="Peptidase_M28"/>
    <property type="match status" value="1"/>
</dbReference>
<keyword evidence="10" id="KW-1185">Reference proteome</keyword>
<dbReference type="InterPro" id="IPR046450">
    <property type="entry name" value="PA_dom_sf"/>
</dbReference>
<dbReference type="EMBL" id="JAJIUN010000032">
    <property type="protein sequence ID" value="MCC8621857.1"/>
    <property type="molecule type" value="Genomic_DNA"/>
</dbReference>
<dbReference type="InterPro" id="IPR007484">
    <property type="entry name" value="Peptidase_M28"/>
</dbReference>
<feature type="domain" description="Peptidase M28" evidence="8">
    <location>
        <begin position="320"/>
        <end position="537"/>
    </location>
</feature>
<dbReference type="Gene3D" id="3.40.630.10">
    <property type="entry name" value="Zn peptidases"/>
    <property type="match status" value="2"/>
</dbReference>
<comment type="caution">
    <text evidence="9">The sequence shown here is derived from an EMBL/GenBank/DDBJ whole genome shotgun (WGS) entry which is preliminary data.</text>
</comment>